<organism evidence="1 2">
    <name type="scientific">Caerostris extrusa</name>
    <name type="common">Bark spider</name>
    <name type="synonym">Caerostris bankana</name>
    <dbReference type="NCBI Taxonomy" id="172846"/>
    <lineage>
        <taxon>Eukaryota</taxon>
        <taxon>Metazoa</taxon>
        <taxon>Ecdysozoa</taxon>
        <taxon>Arthropoda</taxon>
        <taxon>Chelicerata</taxon>
        <taxon>Arachnida</taxon>
        <taxon>Araneae</taxon>
        <taxon>Araneomorphae</taxon>
        <taxon>Entelegynae</taxon>
        <taxon>Araneoidea</taxon>
        <taxon>Araneidae</taxon>
        <taxon>Caerostris</taxon>
    </lineage>
</organism>
<comment type="caution">
    <text evidence="1">The sequence shown here is derived from an EMBL/GenBank/DDBJ whole genome shotgun (WGS) entry which is preliminary data.</text>
</comment>
<proteinExistence type="predicted"/>
<evidence type="ECO:0000313" key="1">
    <source>
        <dbReference type="EMBL" id="GIY75272.1"/>
    </source>
</evidence>
<reference evidence="1 2" key="1">
    <citation type="submission" date="2021-06" db="EMBL/GenBank/DDBJ databases">
        <title>Caerostris extrusa draft genome.</title>
        <authorList>
            <person name="Kono N."/>
            <person name="Arakawa K."/>
        </authorList>
    </citation>
    <scope>NUCLEOTIDE SEQUENCE [LARGE SCALE GENOMIC DNA]</scope>
</reference>
<keyword evidence="2" id="KW-1185">Reference proteome</keyword>
<dbReference type="Proteomes" id="UP001054945">
    <property type="component" value="Unassembled WGS sequence"/>
</dbReference>
<accession>A0AAV4VY29</accession>
<gene>
    <name evidence="1" type="ORF">CEXT_231331</name>
</gene>
<evidence type="ECO:0000313" key="2">
    <source>
        <dbReference type="Proteomes" id="UP001054945"/>
    </source>
</evidence>
<protein>
    <submittedName>
        <fullName evidence="1">Uncharacterized protein</fullName>
    </submittedName>
</protein>
<name>A0AAV4VY29_CAEEX</name>
<sequence length="66" mass="7149">MGDAAETRISKSSISKCVSTATYSKPDEIDALNAESLDIEQKFIKEKMHAEGVLTSITAPKKLALH</sequence>
<dbReference type="AlphaFoldDB" id="A0AAV4VY29"/>
<dbReference type="EMBL" id="BPLR01015319">
    <property type="protein sequence ID" value="GIY75272.1"/>
    <property type="molecule type" value="Genomic_DNA"/>
</dbReference>